<feature type="active site" evidence="5">
    <location>
        <position position="109"/>
    </location>
</feature>
<sequence length="270" mass="31615">MKIVSFNINSIRARPHQIEHLRDTLDPDVIGLQETKVNDPEFPLEIINEIGYHAEFWGQKGHYGVAILSKSKPKETIKGFINDTEDDQKRFIQSTFKFGDEDITIMNGYFPQGENINHETKFPKKIKFYNDLKDHIIDLKKTTSNLIVMGDFNVSPEDIDIGIGENNAKRWLREGKTSFQPQEREMWNSIKDLGFIDSWRELFPNESSIYSWFDYRSRMFDQNPKRGLRIDHILLSDNLKKSINNVGIDYDARSMEKPSDHCPVWLELNE</sequence>
<evidence type="ECO:0000259" key="8">
    <source>
        <dbReference type="Pfam" id="PF03372"/>
    </source>
</evidence>
<dbReference type="EC" id="3.1.11.2" evidence="9"/>
<feature type="binding site" evidence="6">
    <location>
        <position position="260"/>
    </location>
    <ligand>
        <name>Mg(2+)</name>
        <dbReference type="ChEBI" id="CHEBI:18420"/>
        <label>1</label>
    </ligand>
</feature>
<protein>
    <submittedName>
        <fullName evidence="9">Exodeoxyribonuclease III</fullName>
        <ecNumber evidence="9">3.1.11.2</ecNumber>
    </submittedName>
</protein>
<dbReference type="InterPro" id="IPR005135">
    <property type="entry name" value="Endo/exonuclease/phosphatase"/>
</dbReference>
<dbReference type="PROSITE" id="PS00726">
    <property type="entry name" value="AP_NUCLEASE_F1_1"/>
    <property type="match status" value="1"/>
</dbReference>
<dbReference type="STRING" id="1123866.NT01SARS_0813"/>
<feature type="binding site" evidence="6">
    <location>
        <position position="7"/>
    </location>
    <ligand>
        <name>Mg(2+)</name>
        <dbReference type="ChEBI" id="CHEBI:18420"/>
        <label>1</label>
    </ligand>
</feature>
<evidence type="ECO:0000313" key="9">
    <source>
        <dbReference type="EMBL" id="EJP72315.1"/>
    </source>
</evidence>
<evidence type="ECO:0000256" key="2">
    <source>
        <dbReference type="ARBA" id="ARBA00022723"/>
    </source>
</evidence>
<dbReference type="EMBL" id="JH611156">
    <property type="protein sequence ID" value="EJP72315.1"/>
    <property type="molecule type" value="Genomic_DNA"/>
</dbReference>
<organism evidence="9 10">
    <name type="scientific">SAR86 cluster bacterium SAR86A</name>
    <dbReference type="NCBI Taxonomy" id="1123866"/>
    <lineage>
        <taxon>Bacteria</taxon>
        <taxon>Pseudomonadati</taxon>
        <taxon>Pseudomonadota</taxon>
        <taxon>Gammaproteobacteria</taxon>
        <taxon>SAR86 cluster</taxon>
    </lineage>
</organism>
<keyword evidence="2 6" id="KW-0479">Metal-binding</keyword>
<dbReference type="NCBIfam" id="NF008733">
    <property type="entry name" value="PRK11756.1"/>
    <property type="match status" value="1"/>
</dbReference>
<comment type="cofactor">
    <cofactor evidence="6">
        <name>Mg(2+)</name>
        <dbReference type="ChEBI" id="CHEBI:18420"/>
    </cofactor>
    <cofactor evidence="6">
        <name>Mn(2+)</name>
        <dbReference type="ChEBI" id="CHEBI:29035"/>
    </cofactor>
    <text evidence="6">Probably binds two magnesium or manganese ions per subunit.</text>
</comment>
<dbReference type="InterPro" id="IPR036691">
    <property type="entry name" value="Endo/exonu/phosph_ase_sf"/>
</dbReference>
<feature type="domain" description="Endonuclease/exonuclease/phosphatase" evidence="8">
    <location>
        <begin position="4"/>
        <end position="261"/>
    </location>
</feature>
<feature type="active site" description="Proton acceptor" evidence="5">
    <location>
        <position position="261"/>
    </location>
</feature>
<proteinExistence type="inferred from homology"/>
<dbReference type="Proteomes" id="UP000010305">
    <property type="component" value="Unassembled WGS sequence"/>
</dbReference>
<dbReference type="HOGENOM" id="CLU_027539_0_3_6"/>
<evidence type="ECO:0000256" key="5">
    <source>
        <dbReference type="PIRSR" id="PIRSR604808-1"/>
    </source>
</evidence>
<comment type="similarity">
    <text evidence="1">Belongs to the DNA repair enzymes AP/ExoA family.</text>
</comment>
<gene>
    <name evidence="9" type="primary">xth</name>
    <name evidence="9" type="ORF">NT01SARS_0813</name>
</gene>
<dbReference type="Gene3D" id="3.60.10.10">
    <property type="entry name" value="Endonuclease/exonuclease/phosphatase"/>
    <property type="match status" value="1"/>
</dbReference>
<keyword evidence="6" id="KW-0464">Manganese</keyword>
<feature type="binding site" evidence="6">
    <location>
        <position position="151"/>
    </location>
    <ligand>
        <name>Mg(2+)</name>
        <dbReference type="ChEBI" id="CHEBI:18420"/>
        <label>1</label>
    </ligand>
</feature>
<feature type="active site" description="Proton donor/acceptor" evidence="5">
    <location>
        <position position="151"/>
    </location>
</feature>
<dbReference type="InterPro" id="IPR004808">
    <property type="entry name" value="AP_endonuc_1"/>
</dbReference>
<evidence type="ECO:0000313" key="10">
    <source>
        <dbReference type="Proteomes" id="UP000010305"/>
    </source>
</evidence>
<dbReference type="PANTHER" id="PTHR43250:SF2">
    <property type="entry name" value="EXODEOXYRIBONUCLEASE III"/>
    <property type="match status" value="1"/>
</dbReference>
<dbReference type="SUPFAM" id="SSF56219">
    <property type="entry name" value="DNase I-like"/>
    <property type="match status" value="1"/>
</dbReference>
<dbReference type="InterPro" id="IPR037493">
    <property type="entry name" value="ExoIII-like"/>
</dbReference>
<feature type="site" description="Interaction with DNA substrate" evidence="7">
    <location>
        <position position="261"/>
    </location>
</feature>
<dbReference type="NCBIfam" id="TIGR00195">
    <property type="entry name" value="exoDNase_III"/>
    <property type="match status" value="1"/>
</dbReference>
<evidence type="ECO:0000256" key="6">
    <source>
        <dbReference type="PIRSR" id="PIRSR604808-2"/>
    </source>
</evidence>
<dbReference type="GO" id="GO:0003677">
    <property type="term" value="F:DNA binding"/>
    <property type="evidence" value="ECO:0007669"/>
    <property type="project" value="InterPro"/>
</dbReference>
<dbReference type="AlphaFoldDB" id="J4WV15"/>
<dbReference type="InterPro" id="IPR020847">
    <property type="entry name" value="AP_endonuclease_F1_BS"/>
</dbReference>
<feature type="binding site" evidence="6">
    <location>
        <position position="34"/>
    </location>
    <ligand>
        <name>Mg(2+)</name>
        <dbReference type="ChEBI" id="CHEBI:18420"/>
        <label>1</label>
    </ligand>
</feature>
<accession>J4WV15</accession>
<dbReference type="Pfam" id="PF03372">
    <property type="entry name" value="Exo_endo_phos"/>
    <property type="match status" value="1"/>
</dbReference>
<keyword evidence="3 9" id="KW-0378">Hydrolase</keyword>
<dbReference type="PANTHER" id="PTHR43250">
    <property type="entry name" value="EXODEOXYRIBONUCLEASE III"/>
    <property type="match status" value="1"/>
</dbReference>
<evidence type="ECO:0000256" key="1">
    <source>
        <dbReference type="ARBA" id="ARBA00007092"/>
    </source>
</evidence>
<dbReference type="PROSITE" id="PS51435">
    <property type="entry name" value="AP_NUCLEASE_F1_4"/>
    <property type="match status" value="1"/>
</dbReference>
<reference evidence="9 10" key="1">
    <citation type="journal article" date="2012" name="ISME J.">
        <title>Genomic insights to SAR86, an abundant and uncultivated marine bacterial lineage.</title>
        <authorList>
            <person name="Dupont C.L."/>
            <person name="Rusch D.B."/>
            <person name="Yooseph S."/>
            <person name="Lombardo M.J."/>
            <person name="Richter R.A."/>
            <person name="Valas R."/>
            <person name="Novotny M."/>
            <person name="Yee-Greenbaum J."/>
            <person name="Selengut J.D."/>
            <person name="Haft D.H."/>
            <person name="Halpern A.L."/>
            <person name="Lasken R.S."/>
            <person name="Nealson K."/>
            <person name="Friedman R."/>
            <person name="Venter J.C."/>
        </authorList>
    </citation>
    <scope>NUCLEOTIDE SEQUENCE [LARGE SCALE GENOMIC DNA]</scope>
</reference>
<dbReference type="NCBIfam" id="TIGR00633">
    <property type="entry name" value="xth"/>
    <property type="match status" value="1"/>
</dbReference>
<evidence type="ECO:0000256" key="7">
    <source>
        <dbReference type="PIRSR" id="PIRSR604808-3"/>
    </source>
</evidence>
<feature type="site" description="Important for catalytic activity" evidence="7">
    <location>
        <position position="231"/>
    </location>
</feature>
<dbReference type="GO" id="GO:0046872">
    <property type="term" value="F:metal ion binding"/>
    <property type="evidence" value="ECO:0007669"/>
    <property type="project" value="UniProtKB-KW"/>
</dbReference>
<feature type="binding site" evidence="6">
    <location>
        <position position="261"/>
    </location>
    <ligand>
        <name>Mg(2+)</name>
        <dbReference type="ChEBI" id="CHEBI:18420"/>
        <label>1</label>
    </ligand>
</feature>
<dbReference type="GO" id="GO:0006281">
    <property type="term" value="P:DNA repair"/>
    <property type="evidence" value="ECO:0007669"/>
    <property type="project" value="InterPro"/>
</dbReference>
<evidence type="ECO:0000256" key="3">
    <source>
        <dbReference type="ARBA" id="ARBA00022801"/>
    </source>
</evidence>
<name>J4WV15_9GAMM</name>
<keyword evidence="4 6" id="KW-0460">Magnesium</keyword>
<dbReference type="CDD" id="cd09086">
    <property type="entry name" value="ExoIII-like_AP-endo"/>
    <property type="match status" value="1"/>
</dbReference>
<feature type="site" description="Transition state stabilizer" evidence="7">
    <location>
        <position position="153"/>
    </location>
</feature>
<dbReference type="GO" id="GO:0008311">
    <property type="term" value="F:double-stranded DNA 3'-5' DNA exonuclease activity"/>
    <property type="evidence" value="ECO:0007669"/>
    <property type="project" value="UniProtKB-EC"/>
</dbReference>
<feature type="binding site" evidence="6">
    <location>
        <position position="153"/>
    </location>
    <ligand>
        <name>Mg(2+)</name>
        <dbReference type="ChEBI" id="CHEBI:18420"/>
        <label>1</label>
    </ligand>
</feature>
<evidence type="ECO:0000256" key="4">
    <source>
        <dbReference type="ARBA" id="ARBA00022842"/>
    </source>
</evidence>
<dbReference type="GO" id="GO:0004519">
    <property type="term" value="F:endonuclease activity"/>
    <property type="evidence" value="ECO:0007669"/>
    <property type="project" value="InterPro"/>
</dbReference>